<dbReference type="PANTHER" id="PTHR31286">
    <property type="entry name" value="GLYCINE-RICH CELL WALL STRUCTURAL PROTEIN 1.8-LIKE"/>
    <property type="match status" value="1"/>
</dbReference>
<evidence type="ECO:0000256" key="1">
    <source>
        <dbReference type="SAM" id="MobiDB-lite"/>
    </source>
</evidence>
<gene>
    <name evidence="3" type="ORF">Sradi_6551700</name>
</gene>
<evidence type="ECO:0000259" key="2">
    <source>
        <dbReference type="Pfam" id="PF14111"/>
    </source>
</evidence>
<dbReference type="EMBL" id="JACGWJ010000031">
    <property type="protein sequence ID" value="KAL0298919.1"/>
    <property type="molecule type" value="Genomic_DNA"/>
</dbReference>
<sequence length="474" mass="50141">MARVSMNPTAPPTLGLAAHPSKVVSSPACPHSTVALPAAIALNGLASLDPDASSPIPLAVPRVSMNDPRPPSVMDVVGKGGFDSSSPPAMAMLPTDTNPTRSWAAPPLTSAEMAAVTSSPTQPLVSPLSGTPVAGIAPATLPEFSLSPPWIWATPPQQPAATAAPPLQPSASWAPAPPLPSLGSALMTSTSGILIGNVTRYPKDTIIHLKTLSFVPPSLQNGEVVVRPSIDLIWNGSTHWKTTAVGYFLGKRPYFHHLNAYVHSIWPVVREVTATVTGFYFFQFKTEAAMEEVIEGGPWLFQGQPIVLQKWEPSMALRKLKYTQVPVWIKLRHLPVGLWTTDGLSTVASGIGKPLRVGMQGGCGVRMASPKCTSCHSLGHATSACVLHKPPKSAVAVYVKKPKHVATSTSNSTVDPTPEPLEDEAIMESDVVIKNKGKQIVLFNTFDLLQSTNDDAECSSRGPNESSPLGVDPC</sequence>
<dbReference type="InterPro" id="IPR040256">
    <property type="entry name" value="At4g02000-like"/>
</dbReference>
<proteinExistence type="predicted"/>
<evidence type="ECO:0000313" key="3">
    <source>
        <dbReference type="EMBL" id="KAL0298919.1"/>
    </source>
</evidence>
<reference evidence="3" key="1">
    <citation type="submission" date="2020-06" db="EMBL/GenBank/DDBJ databases">
        <authorList>
            <person name="Li T."/>
            <person name="Hu X."/>
            <person name="Zhang T."/>
            <person name="Song X."/>
            <person name="Zhang H."/>
            <person name="Dai N."/>
            <person name="Sheng W."/>
            <person name="Hou X."/>
            <person name="Wei L."/>
        </authorList>
    </citation>
    <scope>NUCLEOTIDE SEQUENCE</scope>
    <source>
        <strain evidence="3">G02</strain>
        <tissue evidence="3">Leaf</tissue>
    </source>
</reference>
<feature type="region of interest" description="Disordered" evidence="1">
    <location>
        <begin position="454"/>
        <end position="474"/>
    </location>
</feature>
<protein>
    <recommendedName>
        <fullName evidence="2">DUF4283 domain-containing protein</fullName>
    </recommendedName>
</protein>
<comment type="caution">
    <text evidence="3">The sequence shown here is derived from an EMBL/GenBank/DDBJ whole genome shotgun (WGS) entry which is preliminary data.</text>
</comment>
<feature type="domain" description="DUF4283" evidence="2">
    <location>
        <begin position="239"/>
        <end position="315"/>
    </location>
</feature>
<accession>A0AAW2JWG8</accession>
<name>A0AAW2JWG8_SESRA</name>
<dbReference type="AlphaFoldDB" id="A0AAW2JWG8"/>
<dbReference type="InterPro" id="IPR025558">
    <property type="entry name" value="DUF4283"/>
</dbReference>
<reference evidence="3" key="2">
    <citation type="journal article" date="2024" name="Plant">
        <title>Genomic evolution and insights into agronomic trait innovations of Sesamum species.</title>
        <authorList>
            <person name="Miao H."/>
            <person name="Wang L."/>
            <person name="Qu L."/>
            <person name="Liu H."/>
            <person name="Sun Y."/>
            <person name="Le M."/>
            <person name="Wang Q."/>
            <person name="Wei S."/>
            <person name="Zheng Y."/>
            <person name="Lin W."/>
            <person name="Duan Y."/>
            <person name="Cao H."/>
            <person name="Xiong S."/>
            <person name="Wang X."/>
            <person name="Wei L."/>
            <person name="Li C."/>
            <person name="Ma Q."/>
            <person name="Ju M."/>
            <person name="Zhao R."/>
            <person name="Li G."/>
            <person name="Mu C."/>
            <person name="Tian Q."/>
            <person name="Mei H."/>
            <person name="Zhang T."/>
            <person name="Gao T."/>
            <person name="Zhang H."/>
        </authorList>
    </citation>
    <scope>NUCLEOTIDE SEQUENCE</scope>
    <source>
        <strain evidence="3">G02</strain>
    </source>
</reference>
<dbReference type="Pfam" id="PF14111">
    <property type="entry name" value="DUF4283"/>
    <property type="match status" value="1"/>
</dbReference>
<dbReference type="PANTHER" id="PTHR31286:SF99">
    <property type="entry name" value="DUF4283 DOMAIN-CONTAINING PROTEIN"/>
    <property type="match status" value="1"/>
</dbReference>
<organism evidence="3">
    <name type="scientific">Sesamum radiatum</name>
    <name type="common">Black benniseed</name>
    <dbReference type="NCBI Taxonomy" id="300843"/>
    <lineage>
        <taxon>Eukaryota</taxon>
        <taxon>Viridiplantae</taxon>
        <taxon>Streptophyta</taxon>
        <taxon>Embryophyta</taxon>
        <taxon>Tracheophyta</taxon>
        <taxon>Spermatophyta</taxon>
        <taxon>Magnoliopsida</taxon>
        <taxon>eudicotyledons</taxon>
        <taxon>Gunneridae</taxon>
        <taxon>Pentapetalae</taxon>
        <taxon>asterids</taxon>
        <taxon>lamiids</taxon>
        <taxon>Lamiales</taxon>
        <taxon>Pedaliaceae</taxon>
        <taxon>Sesamum</taxon>
    </lineage>
</organism>